<dbReference type="Gene3D" id="3.50.50.100">
    <property type="match status" value="1"/>
</dbReference>
<dbReference type="PANTHER" id="PTHR42913">
    <property type="entry name" value="APOPTOSIS-INDUCING FACTOR 1"/>
    <property type="match status" value="1"/>
</dbReference>
<evidence type="ECO:0000256" key="1">
    <source>
        <dbReference type="ARBA" id="ARBA00001974"/>
    </source>
</evidence>
<dbReference type="InterPro" id="IPR036188">
    <property type="entry name" value="FAD/NAD-bd_sf"/>
</dbReference>
<dbReference type="SUPFAM" id="SSF51905">
    <property type="entry name" value="FAD/NAD(P)-binding domain"/>
    <property type="match status" value="2"/>
</dbReference>
<reference evidence="7 8" key="1">
    <citation type="submission" date="2021-03" db="EMBL/GenBank/DDBJ databases">
        <title>Genomic Encyclopedia of Type Strains, Phase IV (KMG-IV): sequencing the most valuable type-strain genomes for metagenomic binning, comparative biology and taxonomic classification.</title>
        <authorList>
            <person name="Goeker M."/>
        </authorList>
    </citation>
    <scope>NUCLEOTIDE SEQUENCE [LARGE SCALE GENOMIC DNA]</scope>
    <source>
        <strain evidence="7 8">DSM 26675</strain>
    </source>
</reference>
<gene>
    <name evidence="7" type="ORF">J2Z40_003400</name>
</gene>
<organism evidence="7 8">
    <name type="scientific">Cytobacillus eiseniae</name>
    <dbReference type="NCBI Taxonomy" id="762947"/>
    <lineage>
        <taxon>Bacteria</taxon>
        <taxon>Bacillati</taxon>
        <taxon>Bacillota</taxon>
        <taxon>Bacilli</taxon>
        <taxon>Bacillales</taxon>
        <taxon>Bacillaceae</taxon>
        <taxon>Cytobacillus</taxon>
    </lineage>
</organism>
<evidence type="ECO:0000313" key="7">
    <source>
        <dbReference type="EMBL" id="MBP2242819.1"/>
    </source>
</evidence>
<evidence type="ECO:0000313" key="8">
    <source>
        <dbReference type="Proteomes" id="UP001519293"/>
    </source>
</evidence>
<dbReference type="PRINTS" id="PR00368">
    <property type="entry name" value="FADPNR"/>
</dbReference>
<keyword evidence="8" id="KW-1185">Reference proteome</keyword>
<evidence type="ECO:0000256" key="5">
    <source>
        <dbReference type="ARBA" id="ARBA00023002"/>
    </source>
</evidence>
<evidence type="ECO:0000256" key="3">
    <source>
        <dbReference type="ARBA" id="ARBA00022630"/>
    </source>
</evidence>
<accession>A0ABS4RKJ4</accession>
<comment type="similarity">
    <text evidence="2">Belongs to the NADH dehydrogenase family.</text>
</comment>
<evidence type="ECO:0000259" key="6">
    <source>
        <dbReference type="Pfam" id="PF07992"/>
    </source>
</evidence>
<name>A0ABS4RKJ4_9BACI</name>
<keyword evidence="4" id="KW-0274">FAD</keyword>
<dbReference type="RefSeq" id="WP_066392929.1">
    <property type="nucleotide sequence ID" value="NZ_JAGIKZ010000027.1"/>
</dbReference>
<dbReference type="InterPro" id="IPR051169">
    <property type="entry name" value="NADH-Q_oxidoreductase"/>
</dbReference>
<evidence type="ECO:0000256" key="4">
    <source>
        <dbReference type="ARBA" id="ARBA00022827"/>
    </source>
</evidence>
<protein>
    <submittedName>
        <fullName evidence="7">NADH dehydrogenase</fullName>
    </submittedName>
</protein>
<feature type="domain" description="FAD/NAD(P)-binding" evidence="6">
    <location>
        <begin position="5"/>
        <end position="319"/>
    </location>
</feature>
<keyword evidence="5" id="KW-0560">Oxidoreductase</keyword>
<proteinExistence type="inferred from homology"/>
<comment type="cofactor">
    <cofactor evidence="1">
        <name>FAD</name>
        <dbReference type="ChEBI" id="CHEBI:57692"/>
    </cofactor>
</comment>
<sequence length="397" mass="43878">MGKPKVIILGAGYGGMIVSRELEKTLMKGEADVTLINKHDYHYISTQLHKIGAGTVSDDHVALHIPDLLKTNHVKFMKATVKNTDFTEKKIILESGEIVEYDYLLIALGFDVDTFGIPGVEEFAFKIRSFRSSKAIHYHIRKEFAAYKEDLDSSHLTFVVAGAGFTGIEMVGELVDQLPKLCKEYAIPYKKIRIINVESSDSILPFFDRKAIDFTSAYLQKNSVELMTSTKIIQCKKDAIILDNGFQISARTLIWSGGVRANRLLEQWDLQLINGRIPVDKYLRVNGLDGVFCVGDAAYFLNEDEKALPATAQVAIQQAQVCGPNIAAAIRGQGLKPFTYHHKGTVASIGSKVAVGNVFGLKMTGFFAALMKQVVEARYLFVLGGPVFMAKVMLAKS</sequence>
<dbReference type="EMBL" id="JAGIKZ010000027">
    <property type="protein sequence ID" value="MBP2242819.1"/>
    <property type="molecule type" value="Genomic_DNA"/>
</dbReference>
<dbReference type="Proteomes" id="UP001519293">
    <property type="component" value="Unassembled WGS sequence"/>
</dbReference>
<dbReference type="InterPro" id="IPR023753">
    <property type="entry name" value="FAD/NAD-binding_dom"/>
</dbReference>
<evidence type="ECO:0000256" key="2">
    <source>
        <dbReference type="ARBA" id="ARBA00005272"/>
    </source>
</evidence>
<keyword evidence="3" id="KW-0285">Flavoprotein</keyword>
<dbReference type="PANTHER" id="PTHR42913:SF3">
    <property type="entry name" value="64 KDA MITOCHONDRIAL NADH DEHYDROGENASE (EUROFUNG)"/>
    <property type="match status" value="1"/>
</dbReference>
<dbReference type="Pfam" id="PF07992">
    <property type="entry name" value="Pyr_redox_2"/>
    <property type="match status" value="1"/>
</dbReference>
<comment type="caution">
    <text evidence="7">The sequence shown here is derived from an EMBL/GenBank/DDBJ whole genome shotgun (WGS) entry which is preliminary data.</text>
</comment>